<sequence length="171" mass="18548">MVADGSTVLRFVREGLVDGLRDVFDGPVGLTPDALEAGEVGVARPRCRVLRALARERTSGRLGPVGPFVHAEGSGWVSVPYGEREAGMAAALRSPEMNGLELVTAGRYRERPPQWLSAGCAEALAVAHFHRLPLLTCCELTRRVASQLSPAVQLFDGHAILQWVLRRRRAS</sequence>
<dbReference type="InParanoid" id="A0A259TTZ1"/>
<name>A0A259TTZ1_9BACT</name>
<proteinExistence type="predicted"/>
<gene>
    <name evidence="1" type="ORF">BSZ36_18675</name>
</gene>
<organism evidence="1 2">
    <name type="scientific">Rubricoccus marinus</name>
    <dbReference type="NCBI Taxonomy" id="716817"/>
    <lineage>
        <taxon>Bacteria</taxon>
        <taxon>Pseudomonadati</taxon>
        <taxon>Rhodothermota</taxon>
        <taxon>Rhodothermia</taxon>
        <taxon>Rhodothermales</taxon>
        <taxon>Rubricoccaceae</taxon>
        <taxon>Rubricoccus</taxon>
    </lineage>
</organism>
<accession>A0A259TTZ1</accession>
<reference evidence="1 2" key="1">
    <citation type="submission" date="2016-11" db="EMBL/GenBank/DDBJ databases">
        <title>Study of marine rhodopsin-containing bacteria.</title>
        <authorList>
            <person name="Yoshizawa S."/>
            <person name="Kumagai Y."/>
            <person name="Kogure K."/>
        </authorList>
    </citation>
    <scope>NUCLEOTIDE SEQUENCE [LARGE SCALE GENOMIC DNA]</scope>
    <source>
        <strain evidence="1 2">SG-29</strain>
    </source>
</reference>
<comment type="caution">
    <text evidence="1">The sequence shown here is derived from an EMBL/GenBank/DDBJ whole genome shotgun (WGS) entry which is preliminary data.</text>
</comment>
<evidence type="ECO:0000313" key="1">
    <source>
        <dbReference type="EMBL" id="OZC01146.1"/>
    </source>
</evidence>
<protein>
    <submittedName>
        <fullName evidence="1">Uncharacterized protein</fullName>
    </submittedName>
</protein>
<keyword evidence="2" id="KW-1185">Reference proteome</keyword>
<evidence type="ECO:0000313" key="2">
    <source>
        <dbReference type="Proteomes" id="UP000216446"/>
    </source>
</evidence>
<dbReference type="AlphaFoldDB" id="A0A259TTZ1"/>
<dbReference type="Proteomes" id="UP000216446">
    <property type="component" value="Unassembled WGS sequence"/>
</dbReference>
<dbReference type="EMBL" id="MQWB01000015">
    <property type="protein sequence ID" value="OZC01146.1"/>
    <property type="molecule type" value="Genomic_DNA"/>
</dbReference>